<evidence type="ECO:0000256" key="1">
    <source>
        <dbReference type="SAM" id="MobiDB-lite"/>
    </source>
</evidence>
<reference evidence="2 3" key="1">
    <citation type="submission" date="2023-12" db="EMBL/GenBank/DDBJ databases">
        <title>Genome sequencing and assembly of bacterial species from a model synthetic community.</title>
        <authorList>
            <person name="Hogle S.L."/>
        </authorList>
    </citation>
    <scope>NUCLEOTIDE SEQUENCE [LARGE SCALE GENOMIC DNA]</scope>
    <source>
        <strain evidence="2 3">HAMBI 2494</strain>
    </source>
</reference>
<organism evidence="2 3">
    <name type="scientific">Paraburkholderia kururiensis</name>
    <dbReference type="NCBI Taxonomy" id="984307"/>
    <lineage>
        <taxon>Bacteria</taxon>
        <taxon>Pseudomonadati</taxon>
        <taxon>Pseudomonadota</taxon>
        <taxon>Betaproteobacteria</taxon>
        <taxon>Burkholderiales</taxon>
        <taxon>Burkholderiaceae</taxon>
        <taxon>Paraburkholderia</taxon>
    </lineage>
</organism>
<proteinExistence type="predicted"/>
<accession>A0ABZ0WLR0</accession>
<dbReference type="EMBL" id="CP139965">
    <property type="protein sequence ID" value="WQD78307.1"/>
    <property type="molecule type" value="Genomic_DNA"/>
</dbReference>
<sequence length="114" mass="12078">MKPIAMGSIKPLRLVALAAVAAAVTHVVGLPTFTDAVLSVGTDMQLPLERMASDAPDAPEPARQAVRRHETPAPPTSTAQLTGSREVLRPRAAHRAPGSAPGYRQSITDSKYWT</sequence>
<dbReference type="RefSeq" id="WP_114812291.1">
    <property type="nucleotide sequence ID" value="NZ_CP139965.1"/>
</dbReference>
<name>A0ABZ0WLR0_9BURK</name>
<keyword evidence="3" id="KW-1185">Reference proteome</keyword>
<feature type="compositionally biased region" description="Polar residues" evidence="1">
    <location>
        <begin position="105"/>
        <end position="114"/>
    </location>
</feature>
<protein>
    <recommendedName>
        <fullName evidence="4">Transmembrane protein</fullName>
    </recommendedName>
</protein>
<evidence type="ECO:0000313" key="2">
    <source>
        <dbReference type="EMBL" id="WQD78307.1"/>
    </source>
</evidence>
<evidence type="ECO:0000313" key="3">
    <source>
        <dbReference type="Proteomes" id="UP001325479"/>
    </source>
</evidence>
<evidence type="ECO:0008006" key="4">
    <source>
        <dbReference type="Google" id="ProtNLM"/>
    </source>
</evidence>
<dbReference type="Proteomes" id="UP001325479">
    <property type="component" value="Chromosome"/>
</dbReference>
<gene>
    <name evidence="2" type="ORF">U0042_00900</name>
</gene>
<feature type="region of interest" description="Disordered" evidence="1">
    <location>
        <begin position="49"/>
        <end position="114"/>
    </location>
</feature>